<dbReference type="InterPro" id="IPR041881">
    <property type="entry name" value="PqqD_sf"/>
</dbReference>
<accession>A0A841TD06</accession>
<keyword evidence="2" id="KW-1185">Reference proteome</keyword>
<evidence type="ECO:0000313" key="1">
    <source>
        <dbReference type="EMBL" id="MBB6676857.1"/>
    </source>
</evidence>
<comment type="caution">
    <text evidence="1">The sequence shown here is derived from an EMBL/GenBank/DDBJ whole genome shotgun (WGS) entry which is preliminary data.</text>
</comment>
<proteinExistence type="predicted"/>
<dbReference type="InterPro" id="IPR008792">
    <property type="entry name" value="PQQD"/>
</dbReference>
<dbReference type="AlphaFoldDB" id="A0A841TD06"/>
<reference evidence="1 2" key="1">
    <citation type="submission" date="2020-08" db="EMBL/GenBank/DDBJ databases">
        <title>Cohnella phylogeny.</title>
        <authorList>
            <person name="Dunlap C."/>
        </authorList>
    </citation>
    <scope>NUCLEOTIDE SEQUENCE [LARGE SCALE GENOMIC DNA]</scope>
    <source>
        <strain evidence="1 2">DSM 103658</strain>
    </source>
</reference>
<dbReference type="RefSeq" id="WP_185178146.1">
    <property type="nucleotide sequence ID" value="NZ_CBCSEP010000001.1"/>
</dbReference>
<evidence type="ECO:0000313" key="2">
    <source>
        <dbReference type="Proteomes" id="UP000574133"/>
    </source>
</evidence>
<gene>
    <name evidence="1" type="ORF">H4Q31_05865</name>
</gene>
<dbReference type="EMBL" id="JACJVN010000023">
    <property type="protein sequence ID" value="MBB6676857.1"/>
    <property type="molecule type" value="Genomic_DNA"/>
</dbReference>
<protein>
    <submittedName>
        <fullName evidence="1">PqqD family protein</fullName>
    </submittedName>
</protein>
<dbReference type="Pfam" id="PF05402">
    <property type="entry name" value="PqqD"/>
    <property type="match status" value="1"/>
</dbReference>
<organism evidence="1 2">
    <name type="scientific">Cohnella lubricantis</name>
    <dbReference type="NCBI Taxonomy" id="2163172"/>
    <lineage>
        <taxon>Bacteria</taxon>
        <taxon>Bacillati</taxon>
        <taxon>Bacillota</taxon>
        <taxon>Bacilli</taxon>
        <taxon>Bacillales</taxon>
        <taxon>Paenibacillaceae</taxon>
        <taxon>Cohnella</taxon>
    </lineage>
</organism>
<name>A0A841TD06_9BACL</name>
<sequence length="88" mass="10046">MTYRRHQAVEVLEIDGETILLNQETLAVTKLNETGGRIWELLSENRTLEQVAERICGEFDGAEAHRIREDVALFLDQMIEIGLIHRAG</sequence>
<dbReference type="Gene3D" id="1.10.10.1150">
    <property type="entry name" value="Coenzyme PQQ synthesis protein D (PqqD)"/>
    <property type="match status" value="1"/>
</dbReference>
<dbReference type="Proteomes" id="UP000574133">
    <property type="component" value="Unassembled WGS sequence"/>
</dbReference>